<evidence type="ECO:0000313" key="7">
    <source>
        <dbReference type="EMBL" id="MEU2122022.1"/>
    </source>
</evidence>
<sequence length="216" mass="22647">MDARLVWGFVAAVLVAYVVPGPDWFVVLRQASRSRAAGLCAAAGVQCGLIVHMAAAAVGVSAILSTSAAAFTAVKLAGAAYLVVLGARALRDGYRGWRCWNVARLSSMSPPSSVTRVTVYAQAFTANVLNPKAALFFVAVLPQFLAPAKPVTPQILLLGVLDVAIGCVWWLLLVVTATRFRSVLRRRQAQVAVDTLAGVALTGLGGALAFTDRARV</sequence>
<dbReference type="InterPro" id="IPR001123">
    <property type="entry name" value="LeuE-type"/>
</dbReference>
<feature type="transmembrane region" description="Helical" evidence="6">
    <location>
        <begin position="133"/>
        <end position="149"/>
    </location>
</feature>
<dbReference type="PIRSF" id="PIRSF006324">
    <property type="entry name" value="LeuE"/>
    <property type="match status" value="1"/>
</dbReference>
<dbReference type="Pfam" id="PF01810">
    <property type="entry name" value="LysE"/>
    <property type="match status" value="1"/>
</dbReference>
<gene>
    <name evidence="7" type="ORF">ABZ507_09310</name>
</gene>
<keyword evidence="3 6" id="KW-0812">Transmembrane</keyword>
<protein>
    <submittedName>
        <fullName evidence="7">LysE family translocator</fullName>
    </submittedName>
</protein>
<accession>A0ABV2X802</accession>
<name>A0ABV2X802_9NOCA</name>
<comment type="subcellular location">
    <subcellularLocation>
        <location evidence="1">Cell membrane</location>
        <topology evidence="1">Multi-pass membrane protein</topology>
    </subcellularLocation>
</comment>
<evidence type="ECO:0000256" key="5">
    <source>
        <dbReference type="ARBA" id="ARBA00023136"/>
    </source>
</evidence>
<evidence type="ECO:0000256" key="1">
    <source>
        <dbReference type="ARBA" id="ARBA00004651"/>
    </source>
</evidence>
<evidence type="ECO:0000256" key="2">
    <source>
        <dbReference type="ARBA" id="ARBA00022475"/>
    </source>
</evidence>
<organism evidence="7 8">
    <name type="scientific">Nocardia niwae</name>
    <dbReference type="NCBI Taxonomy" id="626084"/>
    <lineage>
        <taxon>Bacteria</taxon>
        <taxon>Bacillati</taxon>
        <taxon>Actinomycetota</taxon>
        <taxon>Actinomycetes</taxon>
        <taxon>Mycobacteriales</taxon>
        <taxon>Nocardiaceae</taxon>
        <taxon>Nocardia</taxon>
    </lineage>
</organism>
<dbReference type="PANTHER" id="PTHR30086:SF20">
    <property type="entry name" value="ARGININE EXPORTER PROTEIN ARGO-RELATED"/>
    <property type="match status" value="1"/>
</dbReference>
<proteinExistence type="predicted"/>
<keyword evidence="4 6" id="KW-1133">Transmembrane helix</keyword>
<evidence type="ECO:0000256" key="3">
    <source>
        <dbReference type="ARBA" id="ARBA00022692"/>
    </source>
</evidence>
<feature type="transmembrane region" description="Helical" evidence="6">
    <location>
        <begin position="155"/>
        <end position="177"/>
    </location>
</feature>
<feature type="transmembrane region" description="Helical" evidence="6">
    <location>
        <begin position="189"/>
        <end position="210"/>
    </location>
</feature>
<feature type="transmembrane region" description="Helical" evidence="6">
    <location>
        <begin position="6"/>
        <end position="27"/>
    </location>
</feature>
<dbReference type="Proteomes" id="UP001550535">
    <property type="component" value="Unassembled WGS sequence"/>
</dbReference>
<evidence type="ECO:0000256" key="4">
    <source>
        <dbReference type="ARBA" id="ARBA00022989"/>
    </source>
</evidence>
<dbReference type="PANTHER" id="PTHR30086">
    <property type="entry name" value="ARGININE EXPORTER PROTEIN ARGO"/>
    <property type="match status" value="1"/>
</dbReference>
<dbReference type="RefSeq" id="WP_063021949.1">
    <property type="nucleotide sequence ID" value="NZ_JBEYBR010000017.1"/>
</dbReference>
<keyword evidence="2" id="KW-1003">Cell membrane</keyword>
<keyword evidence="8" id="KW-1185">Reference proteome</keyword>
<keyword evidence="5 6" id="KW-0472">Membrane</keyword>
<dbReference type="EMBL" id="JBEYBR010000017">
    <property type="protein sequence ID" value="MEU2122022.1"/>
    <property type="molecule type" value="Genomic_DNA"/>
</dbReference>
<reference evidence="7 8" key="1">
    <citation type="submission" date="2024-06" db="EMBL/GenBank/DDBJ databases">
        <title>The Natural Products Discovery Center: Release of the First 8490 Sequenced Strains for Exploring Actinobacteria Biosynthetic Diversity.</title>
        <authorList>
            <person name="Kalkreuter E."/>
            <person name="Kautsar S.A."/>
            <person name="Yang D."/>
            <person name="Bader C.D."/>
            <person name="Teijaro C.N."/>
            <person name="Fluegel L."/>
            <person name="Davis C.M."/>
            <person name="Simpson J.R."/>
            <person name="Lauterbach L."/>
            <person name="Steele A.D."/>
            <person name="Gui C."/>
            <person name="Meng S."/>
            <person name="Li G."/>
            <person name="Viehrig K."/>
            <person name="Ye F."/>
            <person name="Su P."/>
            <person name="Kiefer A.F."/>
            <person name="Nichols A."/>
            <person name="Cepeda A.J."/>
            <person name="Yan W."/>
            <person name="Fan B."/>
            <person name="Jiang Y."/>
            <person name="Adhikari A."/>
            <person name="Zheng C.-J."/>
            <person name="Schuster L."/>
            <person name="Cowan T.M."/>
            <person name="Smanski M.J."/>
            <person name="Chevrette M.G."/>
            <person name="De Carvalho L.P.S."/>
            <person name="Shen B."/>
        </authorList>
    </citation>
    <scope>NUCLEOTIDE SEQUENCE [LARGE SCALE GENOMIC DNA]</scope>
    <source>
        <strain evidence="7 8">NPDC019434</strain>
    </source>
</reference>
<feature type="transmembrane region" description="Helical" evidence="6">
    <location>
        <begin position="39"/>
        <end position="64"/>
    </location>
</feature>
<feature type="transmembrane region" description="Helical" evidence="6">
    <location>
        <begin position="70"/>
        <end position="90"/>
    </location>
</feature>
<evidence type="ECO:0000313" key="8">
    <source>
        <dbReference type="Proteomes" id="UP001550535"/>
    </source>
</evidence>
<comment type="caution">
    <text evidence="7">The sequence shown here is derived from an EMBL/GenBank/DDBJ whole genome shotgun (WGS) entry which is preliminary data.</text>
</comment>
<evidence type="ECO:0000256" key="6">
    <source>
        <dbReference type="SAM" id="Phobius"/>
    </source>
</evidence>